<evidence type="ECO:0000313" key="1">
    <source>
        <dbReference type="EMBL" id="QEK78338.1"/>
    </source>
</evidence>
<organism evidence="1 2">
    <name type="scientific">Pyrococcus furiosus (strain ATCC 43587 / DSM 3638 / JCM 8422 / Vc1)</name>
    <dbReference type="NCBI Taxonomy" id="186497"/>
    <lineage>
        <taxon>Archaea</taxon>
        <taxon>Methanobacteriati</taxon>
        <taxon>Methanobacteriota</taxon>
        <taxon>Thermococci</taxon>
        <taxon>Thermococcales</taxon>
        <taxon>Thermococcaceae</taxon>
        <taxon>Pyrococcus</taxon>
    </lineage>
</organism>
<sequence>MKFNEFKTPQIDPIFDLYVAYGYVESLIRGGAKEATLIPHGASYLIQTDVSNEEFRHGLVDALSEMLSLHIALARHSPREGGKLVSDADFSAGANINNVYWDSVPRNLEKVMKDLEKKRSVKGTATIPITLMPSAGKYMLKHFGVQGGNPIKVDLLNYALAWVGFHYYTPYIKYAKGDTTWIHIYQIAPVEEVDMISILSLKDLKMHLPHYYESNLDFLINRRLALLYHLLHSESLGALELFTEKEFVIHSYTLERSGNNQAIRSFEEEEIGKLMDFLWKLKRRDFYHAIKFIDDLLKKATEGALALIDAIMNERLEGFYTALKLGKKAGVVSSREIVAALEDIICER</sequence>
<dbReference type="OrthoDB" id="98919at2157"/>
<dbReference type="SMR" id="A0A5C0XQ46"/>
<dbReference type="NCBIfam" id="TIGR01914">
    <property type="entry name" value="cas_Csa4"/>
    <property type="match status" value="1"/>
</dbReference>
<proteinExistence type="predicted"/>
<dbReference type="EMBL" id="CP023154">
    <property type="protein sequence ID" value="QEK78338.1"/>
    <property type="molecule type" value="Genomic_DNA"/>
</dbReference>
<dbReference type="CDD" id="cd09666">
    <property type="entry name" value="Cas8a2_I-A"/>
    <property type="match status" value="1"/>
</dbReference>
<dbReference type="Proteomes" id="UP000324354">
    <property type="component" value="Chromosome"/>
</dbReference>
<accession>A0A5C0XQ46</accession>
<dbReference type="GeneID" id="41712439"/>
<protein>
    <submittedName>
        <fullName evidence="1">Type I-A CRISPR-associated protein Cas8a2/Csa4</fullName>
    </submittedName>
</protein>
<evidence type="ECO:0000313" key="2">
    <source>
        <dbReference type="Proteomes" id="UP000324354"/>
    </source>
</evidence>
<dbReference type="Pfam" id="PF09703">
    <property type="entry name" value="Cas_Csa4"/>
    <property type="match status" value="1"/>
</dbReference>
<dbReference type="RefSeq" id="WP_011011757.1">
    <property type="nucleotide sequence ID" value="NC_003413.1"/>
</dbReference>
<dbReference type="AlphaFoldDB" id="A0A5C0XQ46"/>
<gene>
    <name evidence="1" type="primary">cas8a2</name>
    <name evidence="1" type="ORF">PFDSM3638_03180</name>
</gene>
<dbReference type="InterPro" id="IPR010184">
    <property type="entry name" value="CRISPR-assoc_prot_MJ0385"/>
</dbReference>
<reference evidence="1 2" key="1">
    <citation type="submission" date="2017-08" db="EMBL/GenBank/DDBJ databases">
        <title>Resequencing and Reannotation of the genome of Pyrococcus furiosus type strain DSM3638.</title>
        <authorList>
            <person name="Reichelt R.M."/>
            <person name="Bunk B."/>
        </authorList>
    </citation>
    <scope>NUCLEOTIDE SEQUENCE [LARGE SCALE GENOMIC DNA]</scope>
    <source>
        <strain evidence="1 2">DSM 3638</strain>
    </source>
</reference>
<name>A0A5C0XQ46_PYRFU</name>
<dbReference type="GeneID" id="13302445"/>